<evidence type="ECO:0000313" key="2">
    <source>
        <dbReference type="EMBL" id="EKB63092.1"/>
    </source>
</evidence>
<comment type="caution">
    <text evidence="2">The sequence shown here is derived from an EMBL/GenBank/DDBJ whole genome shotgun (WGS) entry which is preliminary data.</text>
</comment>
<sequence length="51" mass="5992">MEMAAIILKILLIILFMGLLVMTFLMFGAVACDLFKIIRNRKYGRKRKEEK</sequence>
<evidence type="ECO:0000256" key="1">
    <source>
        <dbReference type="SAM" id="Phobius"/>
    </source>
</evidence>
<dbReference type="Proteomes" id="UP000004722">
    <property type="component" value="Unassembled WGS sequence"/>
</dbReference>
<dbReference type="HOGENOM" id="CLU_3100100_0_0_9"/>
<accession>K1MFL7</accession>
<keyword evidence="1" id="KW-0812">Transmembrane</keyword>
<evidence type="ECO:0000313" key="3">
    <source>
        <dbReference type="Proteomes" id="UP000004722"/>
    </source>
</evidence>
<dbReference type="AlphaFoldDB" id="K1MFL7"/>
<proteinExistence type="predicted"/>
<dbReference type="EMBL" id="AGZG01000104">
    <property type="protein sequence ID" value="EKB63092.1"/>
    <property type="molecule type" value="Genomic_DNA"/>
</dbReference>
<dbReference type="RefSeq" id="WP_005724918.1">
    <property type="nucleotide sequence ID" value="NZ_JH932274.1"/>
</dbReference>
<gene>
    <name evidence="2" type="ORF">HMPREF9249_02125</name>
</gene>
<feature type="transmembrane region" description="Helical" evidence="1">
    <location>
        <begin position="6"/>
        <end position="38"/>
    </location>
</feature>
<organism evidence="2 3">
    <name type="scientific">Lactobacillus crispatus FB077-07</name>
    <dbReference type="NCBI Taxonomy" id="883092"/>
    <lineage>
        <taxon>Bacteria</taxon>
        <taxon>Bacillati</taxon>
        <taxon>Bacillota</taxon>
        <taxon>Bacilli</taxon>
        <taxon>Lactobacillales</taxon>
        <taxon>Lactobacillaceae</taxon>
        <taxon>Lactobacillus</taxon>
    </lineage>
</organism>
<name>K1MFL7_9LACO</name>
<keyword evidence="1" id="KW-0472">Membrane</keyword>
<dbReference type="PATRIC" id="fig|883092.3.peg.2107"/>
<reference evidence="2 3" key="1">
    <citation type="submission" date="2012-07" db="EMBL/GenBank/DDBJ databases">
        <title>The Genome Sequence of Lactobacillus crispatus FB077-07.</title>
        <authorList>
            <consortium name="The Broad Institute Genome Sequencing Platform"/>
            <person name="Earl A."/>
            <person name="Ward D."/>
            <person name="Feldgarden M."/>
            <person name="Gevers D."/>
            <person name="Saerens B."/>
            <person name="Vaneechoutte M."/>
            <person name="Walker B."/>
            <person name="Young S.K."/>
            <person name="Zeng Q."/>
            <person name="Gargeya S."/>
            <person name="Fitzgerald M."/>
            <person name="Haas B."/>
            <person name="Abouelleil A."/>
            <person name="Alvarado L."/>
            <person name="Arachchi H.M."/>
            <person name="Berlin A.M."/>
            <person name="Chapman S.B."/>
            <person name="Goldberg J."/>
            <person name="Griggs A."/>
            <person name="Gujja S."/>
            <person name="Hansen M."/>
            <person name="Howarth C."/>
            <person name="Imamovic A."/>
            <person name="Larimer J."/>
            <person name="McCowen C."/>
            <person name="Montmayeur A."/>
            <person name="Murphy C."/>
            <person name="Neiman D."/>
            <person name="Pearson M."/>
            <person name="Priest M."/>
            <person name="Roberts A."/>
            <person name="Saif S."/>
            <person name="Shea T."/>
            <person name="Sisk P."/>
            <person name="Sykes S."/>
            <person name="Wortman J."/>
            <person name="Nusbaum C."/>
            <person name="Birren B."/>
        </authorList>
    </citation>
    <scope>NUCLEOTIDE SEQUENCE [LARGE SCALE GENOMIC DNA]</scope>
    <source>
        <strain evidence="2 3">FB077-07</strain>
    </source>
</reference>
<protein>
    <submittedName>
        <fullName evidence="2">Uncharacterized protein</fullName>
    </submittedName>
</protein>
<keyword evidence="1" id="KW-1133">Transmembrane helix</keyword>